<sequence>MEHVNPIVHVIDDDMPTRDALHRLLSGFGFEVREYPSAGEFLLSWPPDVPGCLLLDVRMPGPSGMDLQRALMQRADAPPVVFLTGCGDIAMSVLAIKRGAVDFLTKPVEREPLLAAVTAALERDAAQRADDRRHDALRKAFESLTAREREVFEQVVAGRLNKQIAGDLGTCERTVKAHRAHVMEKLHARSVAELVHIAVQLQTPPTNEPPRAMARLQA</sequence>
<dbReference type="EMBL" id="JAINZW010000003">
    <property type="protein sequence ID" value="MBZ4039430.1"/>
    <property type="molecule type" value="Genomic_DNA"/>
</dbReference>
<dbReference type="PANTHER" id="PTHR44688:SF16">
    <property type="entry name" value="DNA-BINDING TRANSCRIPTIONAL ACTIVATOR DEVR_DOSR"/>
    <property type="match status" value="1"/>
</dbReference>
<dbReference type="CDD" id="cd17537">
    <property type="entry name" value="REC_FixJ"/>
    <property type="match status" value="1"/>
</dbReference>
<keyword evidence="4" id="KW-0597">Phosphoprotein</keyword>
<evidence type="ECO:0000256" key="3">
    <source>
        <dbReference type="ARBA" id="ARBA00023163"/>
    </source>
</evidence>
<evidence type="ECO:0000256" key="1">
    <source>
        <dbReference type="ARBA" id="ARBA00023015"/>
    </source>
</evidence>
<dbReference type="PROSITE" id="PS50110">
    <property type="entry name" value="RESPONSE_REGULATORY"/>
    <property type="match status" value="1"/>
</dbReference>
<dbReference type="SMART" id="SM00421">
    <property type="entry name" value="HTH_LUXR"/>
    <property type="match status" value="1"/>
</dbReference>
<keyword evidence="8" id="KW-1185">Reference proteome</keyword>
<evidence type="ECO:0000313" key="7">
    <source>
        <dbReference type="EMBL" id="MBZ4039430.1"/>
    </source>
</evidence>
<dbReference type="InterPro" id="IPR001789">
    <property type="entry name" value="Sig_transdc_resp-reg_receiver"/>
</dbReference>
<dbReference type="InterPro" id="IPR011006">
    <property type="entry name" value="CheY-like_superfamily"/>
</dbReference>
<dbReference type="Gene3D" id="3.40.50.2300">
    <property type="match status" value="1"/>
</dbReference>
<organism evidence="7 8">
    <name type="scientific">Novilysobacter selenitireducens</name>
    <dbReference type="NCBI Taxonomy" id="2872639"/>
    <lineage>
        <taxon>Bacteria</taxon>
        <taxon>Pseudomonadati</taxon>
        <taxon>Pseudomonadota</taxon>
        <taxon>Gammaproteobacteria</taxon>
        <taxon>Lysobacterales</taxon>
        <taxon>Lysobacteraceae</taxon>
        <taxon>Novilysobacter</taxon>
    </lineage>
</organism>
<evidence type="ECO:0000256" key="2">
    <source>
        <dbReference type="ARBA" id="ARBA00023125"/>
    </source>
</evidence>
<dbReference type="Gene3D" id="1.10.10.10">
    <property type="entry name" value="Winged helix-like DNA-binding domain superfamily/Winged helix DNA-binding domain"/>
    <property type="match status" value="1"/>
</dbReference>
<dbReference type="SUPFAM" id="SSF46894">
    <property type="entry name" value="C-terminal effector domain of the bipartite response regulators"/>
    <property type="match status" value="1"/>
</dbReference>
<dbReference type="SUPFAM" id="SSF52172">
    <property type="entry name" value="CheY-like"/>
    <property type="match status" value="1"/>
</dbReference>
<proteinExistence type="predicted"/>
<dbReference type="Pfam" id="PF00072">
    <property type="entry name" value="Response_reg"/>
    <property type="match status" value="1"/>
</dbReference>
<name>A0ABS7T6C8_9GAMM</name>
<dbReference type="PROSITE" id="PS50043">
    <property type="entry name" value="HTH_LUXR_2"/>
    <property type="match status" value="1"/>
</dbReference>
<feature type="domain" description="Response regulatory" evidence="6">
    <location>
        <begin position="7"/>
        <end position="121"/>
    </location>
</feature>
<evidence type="ECO:0000259" key="5">
    <source>
        <dbReference type="PROSITE" id="PS50043"/>
    </source>
</evidence>
<reference evidence="7 8" key="1">
    <citation type="submission" date="2021-09" db="EMBL/GenBank/DDBJ databases">
        <title>Lysobacter sp. 13A isolated from the river sediment.</title>
        <authorList>
            <person name="Liu H."/>
            <person name="Li S."/>
            <person name="Mao S."/>
        </authorList>
    </citation>
    <scope>NUCLEOTIDE SEQUENCE [LARGE SCALE GENOMIC DNA]</scope>
    <source>
        <strain evidence="7 8">13A</strain>
    </source>
</reference>
<dbReference type="RefSeq" id="WP_223675891.1">
    <property type="nucleotide sequence ID" value="NZ_JAINZW010000003.1"/>
</dbReference>
<dbReference type="InterPro" id="IPR000792">
    <property type="entry name" value="Tscrpt_reg_LuxR_C"/>
</dbReference>
<accession>A0ABS7T6C8</accession>
<comment type="caution">
    <text evidence="7">The sequence shown here is derived from an EMBL/GenBank/DDBJ whole genome shotgun (WGS) entry which is preliminary data.</text>
</comment>
<dbReference type="SMART" id="SM00448">
    <property type="entry name" value="REC"/>
    <property type="match status" value="1"/>
</dbReference>
<keyword evidence="1" id="KW-0805">Transcription regulation</keyword>
<dbReference type="Proteomes" id="UP001430954">
    <property type="component" value="Unassembled WGS sequence"/>
</dbReference>
<feature type="modified residue" description="4-aspartylphosphate" evidence="4">
    <location>
        <position position="56"/>
    </location>
</feature>
<evidence type="ECO:0000256" key="4">
    <source>
        <dbReference type="PROSITE-ProRule" id="PRU00169"/>
    </source>
</evidence>
<keyword evidence="2" id="KW-0238">DNA-binding</keyword>
<feature type="domain" description="HTH luxR-type" evidence="5">
    <location>
        <begin position="137"/>
        <end position="202"/>
    </location>
</feature>
<dbReference type="CDD" id="cd06170">
    <property type="entry name" value="LuxR_C_like"/>
    <property type="match status" value="1"/>
</dbReference>
<dbReference type="InterPro" id="IPR016032">
    <property type="entry name" value="Sig_transdc_resp-reg_C-effctor"/>
</dbReference>
<dbReference type="Pfam" id="PF00196">
    <property type="entry name" value="GerE"/>
    <property type="match status" value="1"/>
</dbReference>
<dbReference type="PRINTS" id="PR00038">
    <property type="entry name" value="HTHLUXR"/>
</dbReference>
<protein>
    <submittedName>
        <fullName evidence="7">Response regulator</fullName>
    </submittedName>
</protein>
<dbReference type="PANTHER" id="PTHR44688">
    <property type="entry name" value="DNA-BINDING TRANSCRIPTIONAL ACTIVATOR DEVR_DOSR"/>
    <property type="match status" value="1"/>
</dbReference>
<evidence type="ECO:0000313" key="8">
    <source>
        <dbReference type="Proteomes" id="UP001430954"/>
    </source>
</evidence>
<evidence type="ECO:0000259" key="6">
    <source>
        <dbReference type="PROSITE" id="PS50110"/>
    </source>
</evidence>
<gene>
    <name evidence="7" type="ORF">K6753_07770</name>
</gene>
<keyword evidence="3" id="KW-0804">Transcription</keyword>
<dbReference type="InterPro" id="IPR036388">
    <property type="entry name" value="WH-like_DNA-bd_sf"/>
</dbReference>